<sequence>MSEPASKSVDLRPIFTEIAARLAGFMARVAGYAEDALEPEDDPTRRPSHMMLGAKNTLILQVRRMEYTLRCFILWLAAELLQRAQDEPGFADGLTLTPRVSRPAHPDDPPPNTWMIEQDQALRDALSDRVRLNSFSIATPCPNGTAGKSRRWRARYKYLPDAREIVDASAVLARLARLPKLLQRADKMAERLAARVLHMDGSGSRVFARDDNFSSTLSCHPGSPGSLEPALCEPSGSREQSKKLLERASSPAQKTPLPQLYFEPLIHWLPPDELWRNCADEAERDDLNTLHYRARSALVALGVFPEAEPPDLPEFERFKPPDPPQIRSFA</sequence>
<organism evidence="2 3">
    <name type="scientific">Ponticaulis profundi</name>
    <dbReference type="NCBI Taxonomy" id="2665222"/>
    <lineage>
        <taxon>Bacteria</taxon>
        <taxon>Pseudomonadati</taxon>
        <taxon>Pseudomonadota</taxon>
        <taxon>Alphaproteobacteria</taxon>
        <taxon>Hyphomonadales</taxon>
        <taxon>Hyphomonadaceae</taxon>
        <taxon>Ponticaulis</taxon>
    </lineage>
</organism>
<proteinExistence type="predicted"/>
<dbReference type="RefSeq" id="WP_377375123.1">
    <property type="nucleotide sequence ID" value="NZ_JBHSSW010000003.1"/>
</dbReference>
<evidence type="ECO:0000313" key="3">
    <source>
        <dbReference type="Proteomes" id="UP001596303"/>
    </source>
</evidence>
<evidence type="ECO:0000256" key="1">
    <source>
        <dbReference type="SAM" id="MobiDB-lite"/>
    </source>
</evidence>
<protein>
    <submittedName>
        <fullName evidence="2">Uncharacterized protein</fullName>
    </submittedName>
</protein>
<feature type="region of interest" description="Disordered" evidence="1">
    <location>
        <begin position="307"/>
        <end position="330"/>
    </location>
</feature>
<gene>
    <name evidence="2" type="ORF">ACFQDM_02730</name>
</gene>
<dbReference type="Proteomes" id="UP001596303">
    <property type="component" value="Unassembled WGS sequence"/>
</dbReference>
<keyword evidence="3" id="KW-1185">Reference proteome</keyword>
<reference evidence="3" key="1">
    <citation type="journal article" date="2019" name="Int. J. Syst. Evol. Microbiol.">
        <title>The Global Catalogue of Microorganisms (GCM) 10K type strain sequencing project: providing services to taxonomists for standard genome sequencing and annotation.</title>
        <authorList>
            <consortium name="The Broad Institute Genomics Platform"/>
            <consortium name="The Broad Institute Genome Sequencing Center for Infectious Disease"/>
            <person name="Wu L."/>
            <person name="Ma J."/>
        </authorList>
    </citation>
    <scope>NUCLEOTIDE SEQUENCE [LARGE SCALE GENOMIC DNA]</scope>
    <source>
        <strain evidence="3">CGMCC-1.15741</strain>
    </source>
</reference>
<accession>A0ABW1S712</accession>
<comment type="caution">
    <text evidence="2">The sequence shown here is derived from an EMBL/GenBank/DDBJ whole genome shotgun (WGS) entry which is preliminary data.</text>
</comment>
<evidence type="ECO:0000313" key="2">
    <source>
        <dbReference type="EMBL" id="MFC6196972.1"/>
    </source>
</evidence>
<dbReference type="EMBL" id="JBHSSW010000003">
    <property type="protein sequence ID" value="MFC6196972.1"/>
    <property type="molecule type" value="Genomic_DNA"/>
</dbReference>
<name>A0ABW1S712_9PROT</name>
<feature type="region of interest" description="Disordered" evidence="1">
    <location>
        <begin position="218"/>
        <end position="252"/>
    </location>
</feature>